<dbReference type="EMBL" id="JAERWK010000012">
    <property type="protein sequence ID" value="MBM9467672.1"/>
    <property type="molecule type" value="Genomic_DNA"/>
</dbReference>
<protein>
    <recommendedName>
        <fullName evidence="3">Transcriptional regulator, AbiEi antitoxin, Type IV TA system</fullName>
    </recommendedName>
</protein>
<comment type="caution">
    <text evidence="1">The sequence shown here is derived from an EMBL/GenBank/DDBJ whole genome shotgun (WGS) entry which is preliminary data.</text>
</comment>
<sequence length="322" mass="35035">MTEIGARTTAAEAPVRPFAMTRPSLLAQGTSDRRIQQQLARREWIAVRPGAYLTAAERAASSDVHRHRVLLRATLPKLAGGVVVSHVSAAIVHGLPVWGVPLDRVHVVRPRPSGGHRRPHTHIHMALVPESDVVVIDGLPVTSLSRTVVDLACTVPFESAVVTADAVLARPGVARADLLVQVAAAGNRRGVRAGAVVVAFADRRSESVGESRSRVLLHRLGVMPDELQRSIADPFGRVIGRVDFLWSRERVIGEFDGAVKYRRELLGDRDPGDAVFAEKVREDALRDAGYEVVRWTWADLGRPAELAARVRRAQIRGASASR</sequence>
<keyword evidence="2" id="KW-1185">Reference proteome</keyword>
<evidence type="ECO:0000313" key="1">
    <source>
        <dbReference type="EMBL" id="MBM9467672.1"/>
    </source>
</evidence>
<name>A0A938YBP7_9ACTN</name>
<dbReference type="Proteomes" id="UP000663792">
    <property type="component" value="Unassembled WGS sequence"/>
</dbReference>
<evidence type="ECO:0000313" key="2">
    <source>
        <dbReference type="Proteomes" id="UP000663792"/>
    </source>
</evidence>
<dbReference type="RefSeq" id="WP_205260621.1">
    <property type="nucleotide sequence ID" value="NZ_JAERWK010000012.1"/>
</dbReference>
<proteinExistence type="predicted"/>
<gene>
    <name evidence="1" type="ORF">JL106_10315</name>
</gene>
<accession>A0A938YBP7</accession>
<reference evidence="1" key="1">
    <citation type="submission" date="2021-01" db="EMBL/GenBank/DDBJ databases">
        <title>YIM 132084 draft genome.</title>
        <authorList>
            <person name="An D."/>
        </authorList>
    </citation>
    <scope>NUCLEOTIDE SEQUENCE</scope>
    <source>
        <strain evidence="1">YIM 132084</strain>
    </source>
</reference>
<evidence type="ECO:0008006" key="3">
    <source>
        <dbReference type="Google" id="ProtNLM"/>
    </source>
</evidence>
<organism evidence="1 2">
    <name type="scientific">Nakamurella leprariae</name>
    <dbReference type="NCBI Taxonomy" id="2803911"/>
    <lineage>
        <taxon>Bacteria</taxon>
        <taxon>Bacillati</taxon>
        <taxon>Actinomycetota</taxon>
        <taxon>Actinomycetes</taxon>
        <taxon>Nakamurellales</taxon>
        <taxon>Nakamurellaceae</taxon>
        <taxon>Nakamurella</taxon>
    </lineage>
</organism>
<dbReference type="AlphaFoldDB" id="A0A938YBP7"/>